<comment type="similarity">
    <text evidence="3 9">Belongs to the flavodoxin family.</text>
</comment>
<comment type="cofactor">
    <cofactor evidence="1 9">
        <name>FMN</name>
        <dbReference type="ChEBI" id="CHEBI:58210"/>
    </cofactor>
</comment>
<evidence type="ECO:0000259" key="10">
    <source>
        <dbReference type="PROSITE" id="PS50902"/>
    </source>
</evidence>
<evidence type="ECO:0000256" key="6">
    <source>
        <dbReference type="ARBA" id="ARBA00022630"/>
    </source>
</evidence>
<evidence type="ECO:0000256" key="9">
    <source>
        <dbReference type="PIRNR" id="PIRNR038996"/>
    </source>
</evidence>
<gene>
    <name evidence="11" type="ORF">UH38_20255</name>
</gene>
<keyword evidence="12" id="KW-1185">Reference proteome</keyword>
<evidence type="ECO:0000256" key="8">
    <source>
        <dbReference type="ARBA" id="ARBA00022982"/>
    </source>
</evidence>
<keyword evidence="8 9" id="KW-0249">Electron transport</keyword>
<dbReference type="PANTHER" id="PTHR42809:SF1">
    <property type="entry name" value="FLAVODOXIN 1"/>
    <property type="match status" value="1"/>
</dbReference>
<evidence type="ECO:0000256" key="5">
    <source>
        <dbReference type="ARBA" id="ARBA00022448"/>
    </source>
</evidence>
<feature type="domain" description="Flavodoxin-like" evidence="10">
    <location>
        <begin position="4"/>
        <end position="165"/>
    </location>
</feature>
<dbReference type="SUPFAM" id="SSF52218">
    <property type="entry name" value="Flavoproteins"/>
    <property type="match status" value="1"/>
</dbReference>
<dbReference type="Pfam" id="PF00258">
    <property type="entry name" value="Flavodoxin_1"/>
    <property type="match status" value="1"/>
</dbReference>
<dbReference type="InterPro" id="IPR029039">
    <property type="entry name" value="Flavoprotein-like_sf"/>
</dbReference>
<dbReference type="NCBIfam" id="NF006736">
    <property type="entry name" value="PRK09267.1-2"/>
    <property type="match status" value="1"/>
</dbReference>
<evidence type="ECO:0000313" key="11">
    <source>
        <dbReference type="EMBL" id="KJH70081.1"/>
    </source>
</evidence>
<name>A0A0D8ZS86_9CYAN</name>
<dbReference type="Proteomes" id="UP000032452">
    <property type="component" value="Unassembled WGS sequence"/>
</dbReference>
<dbReference type="InterPro" id="IPR010086">
    <property type="entry name" value="Flavodoxin_lc"/>
</dbReference>
<keyword evidence="6 9" id="KW-0285">Flavoprotein</keyword>
<keyword evidence="7 9" id="KW-0288">FMN</keyword>
<evidence type="ECO:0000313" key="12">
    <source>
        <dbReference type="Proteomes" id="UP000032452"/>
    </source>
</evidence>
<dbReference type="RefSeq" id="WP_045056507.1">
    <property type="nucleotide sequence ID" value="NZ_CAWMDP010000024.1"/>
</dbReference>
<reference evidence="11 12" key="1">
    <citation type="submission" date="2015-02" db="EMBL/GenBank/DDBJ databases">
        <title>Draft genome of a novel marine cyanobacterium (Chroococcales) isolated from South Atlantic Ocean.</title>
        <authorList>
            <person name="Rigonato J."/>
            <person name="Alvarenga D.O."/>
            <person name="Branco L.H."/>
            <person name="Varani A.M."/>
            <person name="Brandini F.P."/>
            <person name="Fiore M.F."/>
        </authorList>
    </citation>
    <scope>NUCLEOTIDE SEQUENCE [LARGE SCALE GENOMIC DNA]</scope>
    <source>
        <strain evidence="11 12">CENA595</strain>
    </source>
</reference>
<evidence type="ECO:0000256" key="1">
    <source>
        <dbReference type="ARBA" id="ARBA00001917"/>
    </source>
</evidence>
<dbReference type="GO" id="GO:0010181">
    <property type="term" value="F:FMN binding"/>
    <property type="evidence" value="ECO:0007669"/>
    <property type="project" value="UniProtKB-UniRule"/>
</dbReference>
<dbReference type="NCBIfam" id="NF006739">
    <property type="entry name" value="PRK09267.1-5"/>
    <property type="match status" value="1"/>
</dbReference>
<comment type="function">
    <text evidence="2 9">Low-potential electron donor to a number of redox enzymes.</text>
</comment>
<accession>A0A0D8ZS86</accession>
<dbReference type="InterPro" id="IPR008254">
    <property type="entry name" value="Flavodoxin/NO_synth"/>
</dbReference>
<dbReference type="STRING" id="1618023.UH38_20255"/>
<dbReference type="InterPro" id="IPR050619">
    <property type="entry name" value="Flavodoxin"/>
</dbReference>
<protein>
    <recommendedName>
        <fullName evidence="4 9">Flavodoxin</fullName>
    </recommendedName>
</protein>
<organism evidence="11 12">
    <name type="scientific">Aliterella atlantica CENA595</name>
    <dbReference type="NCBI Taxonomy" id="1618023"/>
    <lineage>
        <taxon>Bacteria</taxon>
        <taxon>Bacillati</taxon>
        <taxon>Cyanobacteriota</taxon>
        <taxon>Cyanophyceae</taxon>
        <taxon>Chroococcidiopsidales</taxon>
        <taxon>Aliterellaceae</taxon>
        <taxon>Aliterella</taxon>
    </lineage>
</organism>
<dbReference type="AlphaFoldDB" id="A0A0D8ZS86"/>
<proteinExistence type="inferred from homology"/>
<sequence length="170" mass="19176">MTKIALFYGTQTGYTQTASEIIHKEFGGDCVVSLTDISKAELSDFEGYEYIIIGCPTWNVGELQRDWEDFYEQLDSIDFSGKKVAYFGEGDQVGYPDTFQDAMGILEEKISELGGETVGYWSTDGYEFTDSKAVRDGKFVGLALDQDNQSQLSNERIKAWVFQLKQEFAL</sequence>
<dbReference type="GO" id="GO:0009055">
    <property type="term" value="F:electron transfer activity"/>
    <property type="evidence" value="ECO:0007669"/>
    <property type="project" value="UniProtKB-UniRule"/>
</dbReference>
<dbReference type="PIRSF" id="PIRSF038996">
    <property type="entry name" value="FldA"/>
    <property type="match status" value="1"/>
</dbReference>
<keyword evidence="5 9" id="KW-0813">Transport</keyword>
<evidence type="ECO:0000256" key="2">
    <source>
        <dbReference type="ARBA" id="ARBA00003297"/>
    </source>
</evidence>
<dbReference type="EMBL" id="JYON01000028">
    <property type="protein sequence ID" value="KJH70081.1"/>
    <property type="molecule type" value="Genomic_DNA"/>
</dbReference>
<dbReference type="PROSITE" id="PS50902">
    <property type="entry name" value="FLAVODOXIN_LIKE"/>
    <property type="match status" value="1"/>
</dbReference>
<dbReference type="PATRIC" id="fig|1618023.3.peg.2097"/>
<evidence type="ECO:0000256" key="3">
    <source>
        <dbReference type="ARBA" id="ARBA00005267"/>
    </source>
</evidence>
<dbReference type="PANTHER" id="PTHR42809">
    <property type="entry name" value="FLAVODOXIN 2"/>
    <property type="match status" value="1"/>
</dbReference>
<evidence type="ECO:0000256" key="4">
    <source>
        <dbReference type="ARBA" id="ARBA00017869"/>
    </source>
</evidence>
<comment type="caution">
    <text evidence="11">The sequence shown here is derived from an EMBL/GenBank/DDBJ whole genome shotgun (WGS) entry which is preliminary data.</text>
</comment>
<evidence type="ECO:0000256" key="7">
    <source>
        <dbReference type="ARBA" id="ARBA00022643"/>
    </source>
</evidence>
<dbReference type="OrthoDB" id="9790745at2"/>
<dbReference type="Gene3D" id="3.40.50.360">
    <property type="match status" value="1"/>
</dbReference>
<dbReference type="NCBIfam" id="TIGR01752">
    <property type="entry name" value="flav_long"/>
    <property type="match status" value="1"/>
</dbReference>